<name>A0ABT4YT91_9VIBR</name>
<dbReference type="EMBL" id="JAQLOI010000001">
    <property type="protein sequence ID" value="MDB1124273.1"/>
    <property type="molecule type" value="Genomic_DNA"/>
</dbReference>
<sequence length="185" mass="20271">MNAIIKVVVWVVIVVIAIVGIRWLNNTYTLSEMQEAITNNQLYVLTGYAALISVRGVLFIPTMPLIMVMASVVESWLFFSVTLTASCCSAYVVCLAVDYLDMQNKLNVLPDTSVKRAQNWVNSMGVAAVAGWAFFPLVFTEIIVYLARLSGLTKKQLIASVAIGEGLLIGLLTSLTEWVSGLVQY</sequence>
<protein>
    <recommendedName>
        <fullName evidence="4">TVP38/TMEM64 family protein</fullName>
    </recommendedName>
</protein>
<feature type="transmembrane region" description="Helical" evidence="1">
    <location>
        <begin position="7"/>
        <end position="25"/>
    </location>
</feature>
<keyword evidence="3" id="KW-1185">Reference proteome</keyword>
<evidence type="ECO:0008006" key="4">
    <source>
        <dbReference type="Google" id="ProtNLM"/>
    </source>
</evidence>
<feature type="transmembrane region" description="Helical" evidence="1">
    <location>
        <begin position="76"/>
        <end position="100"/>
    </location>
</feature>
<proteinExistence type="predicted"/>
<evidence type="ECO:0000313" key="3">
    <source>
        <dbReference type="Proteomes" id="UP001210678"/>
    </source>
</evidence>
<accession>A0ABT4YT91</accession>
<feature type="transmembrane region" description="Helical" evidence="1">
    <location>
        <begin position="45"/>
        <end position="69"/>
    </location>
</feature>
<feature type="transmembrane region" description="Helical" evidence="1">
    <location>
        <begin position="120"/>
        <end position="145"/>
    </location>
</feature>
<keyword evidence="1" id="KW-1133">Transmembrane helix</keyword>
<feature type="transmembrane region" description="Helical" evidence="1">
    <location>
        <begin position="157"/>
        <end position="175"/>
    </location>
</feature>
<gene>
    <name evidence="2" type="ORF">PGX00_11650</name>
</gene>
<keyword evidence="1" id="KW-0812">Transmembrane</keyword>
<evidence type="ECO:0000313" key="2">
    <source>
        <dbReference type="EMBL" id="MDB1124273.1"/>
    </source>
</evidence>
<evidence type="ECO:0000256" key="1">
    <source>
        <dbReference type="SAM" id="Phobius"/>
    </source>
</evidence>
<dbReference type="RefSeq" id="WP_272136432.1">
    <property type="nucleotide sequence ID" value="NZ_JAQLOI010000001.1"/>
</dbReference>
<reference evidence="2 3" key="1">
    <citation type="submission" date="2023-01" db="EMBL/GenBank/DDBJ databases">
        <title>Vibrio sp. KJ40-1 sp.nov, isolated from marine algae.</title>
        <authorList>
            <person name="Butt M."/>
            <person name="Kim J.M.J."/>
            <person name="Jeon C.O.C."/>
        </authorList>
    </citation>
    <scope>NUCLEOTIDE SEQUENCE [LARGE SCALE GENOMIC DNA]</scope>
    <source>
        <strain evidence="2 3">KJ40-1</strain>
    </source>
</reference>
<comment type="caution">
    <text evidence="2">The sequence shown here is derived from an EMBL/GenBank/DDBJ whole genome shotgun (WGS) entry which is preliminary data.</text>
</comment>
<dbReference type="Proteomes" id="UP001210678">
    <property type="component" value="Unassembled WGS sequence"/>
</dbReference>
<keyword evidence="1" id="KW-0472">Membrane</keyword>
<organism evidence="2 3">
    <name type="scientific">Vibrio algarum</name>
    <dbReference type="NCBI Taxonomy" id="3020714"/>
    <lineage>
        <taxon>Bacteria</taxon>
        <taxon>Pseudomonadati</taxon>
        <taxon>Pseudomonadota</taxon>
        <taxon>Gammaproteobacteria</taxon>
        <taxon>Vibrionales</taxon>
        <taxon>Vibrionaceae</taxon>
        <taxon>Vibrio</taxon>
    </lineage>
</organism>